<reference evidence="3 4" key="1">
    <citation type="submission" date="2016-10" db="EMBL/GenBank/DDBJ databases">
        <authorList>
            <person name="de Groot N.N."/>
        </authorList>
    </citation>
    <scope>NUCLEOTIDE SEQUENCE [LARGE SCALE GENOMIC DNA]</scope>
    <source>
        <strain evidence="3 4">DSM 43941</strain>
    </source>
</reference>
<dbReference type="InterPro" id="IPR002909">
    <property type="entry name" value="IPT_dom"/>
</dbReference>
<name>A0A1H2D919_9ACTN</name>
<sequence>MPKIRKKSVARALGTATTSVAAAAAALVATGQPAQAATVSAVSAPAGATVRVTDAGLSTATGQPAVLLRTDACANYAVPATPVVAAEAATKVDAGTISFRVPVLPLGTNGVAKPYNVCVYSGATANTPTIGGAAPVLTTYQNLTSNPSSGLSGATNNLSLTSSTPIFTGITSPAALFTANACPALYNVSNGTFPAVAVKTGLANATATVTVPSSVVGAGTFNTCVYAGSTGTDALLGASTYQTTLPQLTLSSSSGPYDSTNNITASSGTNSLFSGITAPGVLFSTTTCAANYDTMAAGTVAVPSAGIRKLANNRLAVTVPKLPITNQQPKTYQLCAYTGSSGESTVLGSAPYTSTVVPNPTSITPNAGPSTGGITVTVNGTDFPTAPGSISATLGGAELLNVTPVNPTSFTATLPARSAGDNAALVVNTIAGSRTLPGAFSFRNALKLLGTTTAPNTSSATDLVVQGTDFLSQAFGTSSDSAKIYLVRGEYDGSQAEGGNRANGPVAECTNPLVLSDTELVCTLRLNRRLDKTGSAFVDPLASVQPLTGLTTVLGSRLLVSATGVFGLDDVGRVIAQTGGDGEIPTGTSIKSVLTPFLAILSAPSPVAGSSLTADLGGALRTIAAGTGNGVITTAASNVIQLTGTPLTKADVGRVFKDTTGILDGTSITAVAPNGASATLSAPASASNSATVSVSSAALGSTTLTGTFTAGDVGSVFGAGNAAIPAGTKILSQTGGTTATISQATVAAITAPATPAVDRPVTLNLFPGAPVLDGAYNVAIVSNGAVGASASSDYKQTTLTSGSIFTVSPF</sequence>
<dbReference type="InterPro" id="IPR013783">
    <property type="entry name" value="Ig-like_fold"/>
</dbReference>
<dbReference type="AlphaFoldDB" id="A0A1H2D919"/>
<feature type="chain" id="PRO_5009271907" evidence="1">
    <location>
        <begin position="37"/>
        <end position="810"/>
    </location>
</feature>
<feature type="domain" description="IPT/TIG" evidence="2">
    <location>
        <begin position="358"/>
        <end position="441"/>
    </location>
</feature>
<dbReference type="Proteomes" id="UP000198688">
    <property type="component" value="Chromosome I"/>
</dbReference>
<evidence type="ECO:0000259" key="2">
    <source>
        <dbReference type="Pfam" id="PF01833"/>
    </source>
</evidence>
<dbReference type="EMBL" id="LT629758">
    <property type="protein sequence ID" value="SDT79089.1"/>
    <property type="molecule type" value="Genomic_DNA"/>
</dbReference>
<protein>
    <submittedName>
        <fullName evidence="3">IPT/TIG domain-containing protein</fullName>
    </submittedName>
</protein>
<evidence type="ECO:0000256" key="1">
    <source>
        <dbReference type="SAM" id="SignalP"/>
    </source>
</evidence>
<dbReference type="Gene3D" id="2.60.40.10">
    <property type="entry name" value="Immunoglobulins"/>
    <property type="match status" value="1"/>
</dbReference>
<evidence type="ECO:0000313" key="3">
    <source>
        <dbReference type="EMBL" id="SDT79089.1"/>
    </source>
</evidence>
<evidence type="ECO:0000313" key="4">
    <source>
        <dbReference type="Proteomes" id="UP000198688"/>
    </source>
</evidence>
<keyword evidence="4" id="KW-1185">Reference proteome</keyword>
<dbReference type="CDD" id="cd00603">
    <property type="entry name" value="IPT_PCSR"/>
    <property type="match status" value="1"/>
</dbReference>
<organism evidence="3 4">
    <name type="scientific">Actinoplanes derwentensis</name>
    <dbReference type="NCBI Taxonomy" id="113562"/>
    <lineage>
        <taxon>Bacteria</taxon>
        <taxon>Bacillati</taxon>
        <taxon>Actinomycetota</taxon>
        <taxon>Actinomycetes</taxon>
        <taxon>Micromonosporales</taxon>
        <taxon>Micromonosporaceae</taxon>
        <taxon>Actinoplanes</taxon>
    </lineage>
</organism>
<dbReference type="STRING" id="113562.SAMN04489716_8640"/>
<gene>
    <name evidence="3" type="ORF">SAMN04489716_8640</name>
</gene>
<accession>A0A1H2D919</accession>
<dbReference type="GO" id="GO:0005975">
    <property type="term" value="P:carbohydrate metabolic process"/>
    <property type="evidence" value="ECO:0007669"/>
    <property type="project" value="UniProtKB-ARBA"/>
</dbReference>
<feature type="signal peptide" evidence="1">
    <location>
        <begin position="1"/>
        <end position="36"/>
    </location>
</feature>
<proteinExistence type="predicted"/>
<dbReference type="Pfam" id="PF01833">
    <property type="entry name" value="TIG"/>
    <property type="match status" value="1"/>
</dbReference>
<dbReference type="InterPro" id="IPR014756">
    <property type="entry name" value="Ig_E-set"/>
</dbReference>
<dbReference type="SUPFAM" id="SSF81296">
    <property type="entry name" value="E set domains"/>
    <property type="match status" value="1"/>
</dbReference>
<dbReference type="RefSeq" id="WP_172890730.1">
    <property type="nucleotide sequence ID" value="NZ_BOMJ01000032.1"/>
</dbReference>
<keyword evidence="1" id="KW-0732">Signal</keyword>